<organism evidence="1 2">
    <name type="scientific">Vibrio lentus</name>
    <dbReference type="NCBI Taxonomy" id="136468"/>
    <lineage>
        <taxon>Bacteria</taxon>
        <taxon>Pseudomonadati</taxon>
        <taxon>Pseudomonadota</taxon>
        <taxon>Gammaproteobacteria</taxon>
        <taxon>Vibrionales</taxon>
        <taxon>Vibrionaceae</taxon>
        <taxon>Vibrio</taxon>
    </lineage>
</organism>
<protein>
    <submittedName>
        <fullName evidence="1">Uncharacterized protein</fullName>
    </submittedName>
</protein>
<dbReference type="RefSeq" id="WP_017083959.1">
    <property type="nucleotide sequence ID" value="NZ_JAJGZO010000002.1"/>
</dbReference>
<reference evidence="1 2" key="1">
    <citation type="submission" date="2019-04" db="EMBL/GenBank/DDBJ databases">
        <title>A reverse ecology approach based on a biological definition of microbial populations.</title>
        <authorList>
            <person name="Arevalo P."/>
            <person name="Vaninsberghe D."/>
            <person name="Elsherbini J."/>
            <person name="Gore J."/>
            <person name="Polz M."/>
        </authorList>
    </citation>
    <scope>NUCLEOTIDE SEQUENCE [LARGE SCALE GENOMIC DNA]</scope>
    <source>
        <strain evidence="1 2">10N.222.48.A1</strain>
    </source>
</reference>
<name>A0A4U2BDM7_9VIBR</name>
<sequence length="100" mass="11389">MQVKHNDVLIATIGSALTIKEVSGFLVANDIQIPLSELALIYTSSEAEALRKRAYKLESDPLFIEWQFDQTLEKEKQWRDKVIEIKALYPLGNHDSASQE</sequence>
<dbReference type="EMBL" id="SYVO01000029">
    <property type="protein sequence ID" value="TKG09420.1"/>
    <property type="molecule type" value="Genomic_DNA"/>
</dbReference>
<gene>
    <name evidence="1" type="ORF">FCV91_10410</name>
</gene>
<evidence type="ECO:0000313" key="2">
    <source>
        <dbReference type="Proteomes" id="UP000305840"/>
    </source>
</evidence>
<accession>A0A4U2BDM7</accession>
<comment type="caution">
    <text evidence="1">The sequence shown here is derived from an EMBL/GenBank/DDBJ whole genome shotgun (WGS) entry which is preliminary data.</text>
</comment>
<evidence type="ECO:0000313" key="1">
    <source>
        <dbReference type="EMBL" id="TKG09420.1"/>
    </source>
</evidence>
<dbReference type="AlphaFoldDB" id="A0A4U2BDM7"/>
<dbReference type="Proteomes" id="UP000305840">
    <property type="component" value="Unassembled WGS sequence"/>
</dbReference>
<proteinExistence type="predicted"/>